<reference evidence="3" key="2">
    <citation type="submission" date="2021-09" db="EMBL/GenBank/DDBJ databases">
        <authorList>
            <person name="Gilroy R."/>
        </authorList>
    </citation>
    <scope>NUCLEOTIDE SEQUENCE</scope>
    <source>
        <strain evidence="3">ChiGjej5B5-7349</strain>
    </source>
</reference>
<dbReference type="Pfam" id="PF26366">
    <property type="entry name" value="DUF8094"/>
    <property type="match status" value="1"/>
</dbReference>
<evidence type="ECO:0000313" key="3">
    <source>
        <dbReference type="EMBL" id="HJG79026.1"/>
    </source>
</evidence>
<name>A0A921MCN0_9MICO</name>
<proteinExistence type="predicted"/>
<dbReference type="InterPro" id="IPR058407">
    <property type="entry name" value="DUF8094"/>
</dbReference>
<keyword evidence="1" id="KW-0732">Signal</keyword>
<dbReference type="PROSITE" id="PS51257">
    <property type="entry name" value="PROKAR_LIPOPROTEIN"/>
    <property type="match status" value="1"/>
</dbReference>
<evidence type="ECO:0000313" key="4">
    <source>
        <dbReference type="Proteomes" id="UP000784435"/>
    </source>
</evidence>
<sequence length="346" mass="36104">MSRPRLLSAAAMTASAGLLLSACADMPRPSRPELTPYERPAVRQGEAAQFLTTYASELDAALGEDPEALEPLQANPLLERTTAEMRIAQATDRSLGAVGYTDVVAGGPVVDGYPLWYIAFATPDQAPPSADEDAAPADEVQAMLVRRDSAAEDWKVVESIFVPADAQPTILADESGAVSTAPEAHTEAAARVTEQAAEYLQTGEVPDGAPAFPDAGFQDFRDYIDELGAEDTGFSDVGAECAPDTEAGVADYALATEGGGVSFAEIRCTITVNVPESYYVDLGEDIDAVMSTDDEGSTITITVGQPLLATTQGEEISVYSPGWFMLESATSGQAAEDSGDSGDGEG</sequence>
<organism evidence="3 4">
    <name type="scientific">Brevibacterium senegalense</name>
    <dbReference type="NCBI Taxonomy" id="1033736"/>
    <lineage>
        <taxon>Bacteria</taxon>
        <taxon>Bacillati</taxon>
        <taxon>Actinomycetota</taxon>
        <taxon>Actinomycetes</taxon>
        <taxon>Micrococcales</taxon>
        <taxon>Brevibacteriaceae</taxon>
        <taxon>Brevibacterium</taxon>
    </lineage>
</organism>
<evidence type="ECO:0000259" key="2">
    <source>
        <dbReference type="Pfam" id="PF26366"/>
    </source>
</evidence>
<feature type="domain" description="DUF8094" evidence="2">
    <location>
        <begin position="39"/>
        <end position="261"/>
    </location>
</feature>
<evidence type="ECO:0000256" key="1">
    <source>
        <dbReference type="SAM" id="SignalP"/>
    </source>
</evidence>
<dbReference type="AlphaFoldDB" id="A0A921MCN0"/>
<gene>
    <name evidence="3" type="ORF">K8V08_01280</name>
</gene>
<dbReference type="EMBL" id="DYUK01000025">
    <property type="protein sequence ID" value="HJG79026.1"/>
    <property type="molecule type" value="Genomic_DNA"/>
</dbReference>
<accession>A0A921MCN0</accession>
<protein>
    <recommendedName>
        <fullName evidence="2">DUF8094 domain-containing protein</fullName>
    </recommendedName>
</protein>
<feature type="chain" id="PRO_5037886536" description="DUF8094 domain-containing protein" evidence="1">
    <location>
        <begin position="25"/>
        <end position="346"/>
    </location>
</feature>
<feature type="signal peptide" evidence="1">
    <location>
        <begin position="1"/>
        <end position="24"/>
    </location>
</feature>
<comment type="caution">
    <text evidence="3">The sequence shown here is derived from an EMBL/GenBank/DDBJ whole genome shotgun (WGS) entry which is preliminary data.</text>
</comment>
<dbReference type="Proteomes" id="UP000784435">
    <property type="component" value="Unassembled WGS sequence"/>
</dbReference>
<reference evidence="3" key="1">
    <citation type="journal article" date="2021" name="PeerJ">
        <title>Extensive microbial diversity within the chicken gut microbiome revealed by metagenomics and culture.</title>
        <authorList>
            <person name="Gilroy R."/>
            <person name="Ravi A."/>
            <person name="Getino M."/>
            <person name="Pursley I."/>
            <person name="Horton D.L."/>
            <person name="Alikhan N.F."/>
            <person name="Baker D."/>
            <person name="Gharbi K."/>
            <person name="Hall N."/>
            <person name="Watson M."/>
            <person name="Adriaenssens E.M."/>
            <person name="Foster-Nyarko E."/>
            <person name="Jarju S."/>
            <person name="Secka A."/>
            <person name="Antonio M."/>
            <person name="Oren A."/>
            <person name="Chaudhuri R.R."/>
            <person name="La Ragione R."/>
            <person name="Hildebrand F."/>
            <person name="Pallen M.J."/>
        </authorList>
    </citation>
    <scope>NUCLEOTIDE SEQUENCE</scope>
    <source>
        <strain evidence="3">ChiGjej5B5-7349</strain>
    </source>
</reference>